<feature type="transmembrane region" description="Helical" evidence="1">
    <location>
        <begin position="44"/>
        <end position="63"/>
    </location>
</feature>
<dbReference type="AlphaFoldDB" id="A0A224Y4N1"/>
<reference evidence="2" key="1">
    <citation type="journal article" date="2018" name="PLoS Negl. Trop. Dis.">
        <title>An insight into the salivary gland and fat body transcriptome of Panstrongylus lignarius (Hemiptera: Heteroptera), the main vector of Chagas disease in Peru.</title>
        <authorList>
            <person name="Nevoa J.C."/>
            <person name="Mendes M.T."/>
            <person name="da Silva M.V."/>
            <person name="Soares S.C."/>
            <person name="Oliveira C.J.F."/>
            <person name="Ribeiro J.M.C."/>
        </authorList>
    </citation>
    <scope>NUCLEOTIDE SEQUENCE</scope>
</reference>
<keyword evidence="1" id="KW-0812">Transmembrane</keyword>
<organism evidence="2">
    <name type="scientific">Panstrongylus lignarius</name>
    <dbReference type="NCBI Taxonomy" id="156445"/>
    <lineage>
        <taxon>Eukaryota</taxon>
        <taxon>Metazoa</taxon>
        <taxon>Ecdysozoa</taxon>
        <taxon>Arthropoda</taxon>
        <taxon>Hexapoda</taxon>
        <taxon>Insecta</taxon>
        <taxon>Pterygota</taxon>
        <taxon>Neoptera</taxon>
        <taxon>Paraneoptera</taxon>
        <taxon>Hemiptera</taxon>
        <taxon>Heteroptera</taxon>
        <taxon>Panheteroptera</taxon>
        <taxon>Cimicomorpha</taxon>
        <taxon>Reduviidae</taxon>
        <taxon>Triatominae</taxon>
        <taxon>Panstrongylus</taxon>
    </lineage>
</organism>
<proteinExistence type="predicted"/>
<keyword evidence="1" id="KW-0472">Membrane</keyword>
<dbReference type="EMBL" id="GFTR01000364">
    <property type="protein sequence ID" value="JAW16062.1"/>
    <property type="molecule type" value="Transcribed_RNA"/>
</dbReference>
<keyword evidence="1" id="KW-1133">Transmembrane helix</keyword>
<sequence length="71" mass="7914">MFPFILSAGIWLLNPMPIIALIFLQISAEGVDCFISDINVCQEALLLSFMIFLALDLKILYLARFSSDGCL</sequence>
<evidence type="ECO:0000313" key="2">
    <source>
        <dbReference type="EMBL" id="JAW16062.1"/>
    </source>
</evidence>
<protein>
    <submittedName>
        <fullName evidence="2">Uncharacterized protein</fullName>
    </submittedName>
</protein>
<evidence type="ECO:0000256" key="1">
    <source>
        <dbReference type="SAM" id="Phobius"/>
    </source>
</evidence>
<accession>A0A224Y4N1</accession>
<name>A0A224Y4N1_9HEMI</name>